<gene>
    <name evidence="1" type="ORF">O1611_g10073</name>
</gene>
<proteinExistence type="predicted"/>
<protein>
    <submittedName>
        <fullName evidence="1">Uncharacterized protein</fullName>
    </submittedName>
</protein>
<dbReference type="Proteomes" id="UP001153332">
    <property type="component" value="Unassembled WGS sequence"/>
</dbReference>
<name>A0ACC2J2A8_9PEZI</name>
<dbReference type="EMBL" id="JAPUUL010003785">
    <property type="protein sequence ID" value="KAJ8121555.1"/>
    <property type="molecule type" value="Genomic_DNA"/>
</dbReference>
<organism evidence="1 2">
    <name type="scientific">Lasiodiplodia mahajangana</name>
    <dbReference type="NCBI Taxonomy" id="1108764"/>
    <lineage>
        <taxon>Eukaryota</taxon>
        <taxon>Fungi</taxon>
        <taxon>Dikarya</taxon>
        <taxon>Ascomycota</taxon>
        <taxon>Pezizomycotina</taxon>
        <taxon>Dothideomycetes</taxon>
        <taxon>Dothideomycetes incertae sedis</taxon>
        <taxon>Botryosphaeriales</taxon>
        <taxon>Botryosphaeriaceae</taxon>
        <taxon>Lasiodiplodia</taxon>
    </lineage>
</organism>
<evidence type="ECO:0000313" key="2">
    <source>
        <dbReference type="Proteomes" id="UP001153332"/>
    </source>
</evidence>
<keyword evidence="2" id="KW-1185">Reference proteome</keyword>
<evidence type="ECO:0000313" key="1">
    <source>
        <dbReference type="EMBL" id="KAJ8121555.1"/>
    </source>
</evidence>
<reference evidence="1" key="1">
    <citation type="submission" date="2022-12" db="EMBL/GenBank/DDBJ databases">
        <title>Genome Sequence of Lasiodiplodia mahajangana.</title>
        <authorList>
            <person name="Buettner E."/>
        </authorList>
    </citation>
    <scope>NUCLEOTIDE SEQUENCE</scope>
    <source>
        <strain evidence="1">VT137</strain>
    </source>
</reference>
<sequence length="219" mass="24279">MSDSPYGTKHHAGRRQPVRRDIVNLAFDLGAGDRDRDPWIVVGVRSKGAILAIESSLQAQSMASKPQSTGERIPLPANRPLDRKPAYSILMAATRADPGLPDEEFLSVVSEICVHPHMRGRGNGTRLMRHIMGMADVLGVKIIVLVEGSVSEAARQWVANEAEEVNGVELVALEEGEQRTTMPFYEDKLGFKKRAYFFWGRQGSAIPRIFHIMQYPAGE</sequence>
<accession>A0ACC2J2A8</accession>
<comment type="caution">
    <text evidence="1">The sequence shown here is derived from an EMBL/GenBank/DDBJ whole genome shotgun (WGS) entry which is preliminary data.</text>
</comment>